<accession>A0A415LTN0</accession>
<reference evidence="2 3" key="1">
    <citation type="submission" date="2018-08" db="EMBL/GenBank/DDBJ databases">
        <title>A genome reference for cultivated species of the human gut microbiota.</title>
        <authorList>
            <person name="Zou Y."/>
            <person name="Xue W."/>
            <person name="Luo G."/>
        </authorList>
    </citation>
    <scope>NUCLEOTIDE SEQUENCE [LARGE SCALE GENOMIC DNA]</scope>
    <source>
        <strain evidence="2 3">AF37-12</strain>
    </source>
</reference>
<evidence type="ECO:0000259" key="1">
    <source>
        <dbReference type="Pfam" id="PF09509"/>
    </source>
</evidence>
<dbReference type="Proteomes" id="UP000283616">
    <property type="component" value="Unassembled WGS sequence"/>
</dbReference>
<dbReference type="AlphaFoldDB" id="A0A415LTN0"/>
<name>A0A415LTN0_BACT4</name>
<gene>
    <name evidence="2" type="ORF">DW011_25190</name>
</gene>
<organism evidence="2 3">
    <name type="scientific">Bacteroides thetaiotaomicron</name>
    <dbReference type="NCBI Taxonomy" id="818"/>
    <lineage>
        <taxon>Bacteria</taxon>
        <taxon>Pseudomonadati</taxon>
        <taxon>Bacteroidota</taxon>
        <taxon>Bacteroidia</taxon>
        <taxon>Bacteroidales</taxon>
        <taxon>Bacteroidaceae</taxon>
        <taxon>Bacteroides</taxon>
    </lineage>
</organism>
<evidence type="ECO:0000313" key="2">
    <source>
        <dbReference type="EMBL" id="RHL52384.1"/>
    </source>
</evidence>
<evidence type="ECO:0000313" key="3">
    <source>
        <dbReference type="Proteomes" id="UP000283616"/>
    </source>
</evidence>
<protein>
    <submittedName>
        <fullName evidence="2">TIGR02391 family protein</fullName>
    </submittedName>
</protein>
<proteinExistence type="predicted"/>
<dbReference type="InterPro" id="IPR012654">
    <property type="entry name" value="CHP02391"/>
</dbReference>
<sequence length="267" mass="30840">MTIKRNCFTQPTLEVISKILGDTNEGLTGSEIQYLLMQCQIADIEPTITKWRRLYSAFAEYQNRNQCSNHILNFIALALAPAKFVDNPEKFAEKRNLINQQLSFIGYQFNDNGKFSEITQATTISEAQRKADGLKTKLGQRKVHTDIFKYCKAELLANNYFHSVFEANKGLFQRIRELSLHDDDGNRLIEYVFSSTPVLIINNYQSQSEQDEHKGFCNILKGLCGMFRNPEAHEPKISWEITEQDALEILSMISYCHRRLDNAQKIR</sequence>
<dbReference type="RefSeq" id="WP_118418097.1">
    <property type="nucleotide sequence ID" value="NZ_JADYUY010000055.1"/>
</dbReference>
<dbReference type="EMBL" id="QROV01000054">
    <property type="protein sequence ID" value="RHL52384.1"/>
    <property type="molecule type" value="Genomic_DNA"/>
</dbReference>
<comment type="caution">
    <text evidence="2">The sequence shown here is derived from an EMBL/GenBank/DDBJ whole genome shotgun (WGS) entry which is preliminary data.</text>
</comment>
<feature type="domain" description="Conserved hypothetical protein CHP02391" evidence="1">
    <location>
        <begin position="141"/>
        <end position="260"/>
    </location>
</feature>
<dbReference type="Pfam" id="PF09509">
    <property type="entry name" value="Hypoth_Ymh"/>
    <property type="match status" value="1"/>
</dbReference>
<dbReference type="NCBIfam" id="TIGR02391">
    <property type="entry name" value="hypoth_ymh"/>
    <property type="match status" value="1"/>
</dbReference>